<proteinExistence type="predicted"/>
<feature type="transmembrane region" description="Helical" evidence="5">
    <location>
        <begin position="76"/>
        <end position="94"/>
    </location>
</feature>
<organism evidence="8 9">
    <name type="scientific">Sulfuricella denitrificans (strain DSM 22764 / NBRC 105220 / skB26)</name>
    <dbReference type="NCBI Taxonomy" id="1163617"/>
    <lineage>
        <taxon>Bacteria</taxon>
        <taxon>Pseudomonadati</taxon>
        <taxon>Pseudomonadota</taxon>
        <taxon>Betaproteobacteria</taxon>
        <taxon>Nitrosomonadales</taxon>
        <taxon>Sulfuricellaceae</taxon>
        <taxon>Sulfuricella</taxon>
    </lineage>
</organism>
<comment type="subcellular location">
    <subcellularLocation>
        <location evidence="1">Membrane</location>
        <topology evidence="1">Multi-pass membrane protein</topology>
    </subcellularLocation>
</comment>
<dbReference type="KEGG" id="sdr:SCD_n02966"/>
<dbReference type="Pfam" id="PF04932">
    <property type="entry name" value="Wzy_C"/>
    <property type="match status" value="1"/>
</dbReference>
<dbReference type="NCBIfam" id="TIGR03097">
    <property type="entry name" value="PEP_O_lig_1"/>
    <property type="match status" value="1"/>
</dbReference>
<evidence type="ECO:0000256" key="3">
    <source>
        <dbReference type="ARBA" id="ARBA00022989"/>
    </source>
</evidence>
<dbReference type="RefSeq" id="WP_009207273.1">
    <property type="nucleotide sequence ID" value="NC_022357.1"/>
</dbReference>
<dbReference type="InterPro" id="IPR051533">
    <property type="entry name" value="WaaL-like"/>
</dbReference>
<feature type="transmembrane region" description="Helical" evidence="5">
    <location>
        <begin position="320"/>
        <end position="341"/>
    </location>
</feature>
<feature type="domain" description="O-antigen ligase-related" evidence="6">
    <location>
        <begin position="201"/>
        <end position="337"/>
    </location>
</feature>
<feature type="transmembrane region" description="Helical" evidence="5">
    <location>
        <begin position="43"/>
        <end position="64"/>
    </location>
</feature>
<feature type="transmembrane region" description="Helical" evidence="5">
    <location>
        <begin position="239"/>
        <end position="258"/>
    </location>
</feature>
<evidence type="ECO:0000256" key="4">
    <source>
        <dbReference type="ARBA" id="ARBA00023136"/>
    </source>
</evidence>
<keyword evidence="2 5" id="KW-0812">Transmembrane</keyword>
<sequence>MRDIFVTVVVFGALVLVFKHPHYGIYLWSWLSYMNPHKLAWGFATTIPFAFMTALTTLTVYLLSKEPKRLPWTPETILLLLFLGWVTFTTFFAFYPQSAWEEWDKVLKIQIMTLLTAMLITDRKRMDGLVWVIALSLAFYGVKGGIFTILNGGIYHVQGPATTFIAGSNEIGLALIMTVPLLRYLHLQSQNKLIRLGLAASMVLTGLAAIGSQSRGALLAAAAMGGLLWLKSRNKVTTAFYIIAAIILIASIMPQEYWDRMHTIQNYQEDASAMGRINAWHTAINVAKSRITGGGFEAFQGPTFLLYAPDPDNVHDVHSIYFEVLGEHGFIGFGLFVLIGLTAWRTGSKVIRKCQNDPDQKWAADLAAMTQVSMVGYATGGAFLGLAYFDYYYHLVIILVLTYQIAVKNTWGTLEMDNLTDSDVVQAMPQRILAQKQRIRLP</sequence>
<dbReference type="STRING" id="1163617.SCD_n02966"/>
<name>S6ABH8_SULDS</name>
<gene>
    <name evidence="8" type="ORF">SCD_n02966</name>
</gene>
<evidence type="ECO:0008006" key="10">
    <source>
        <dbReference type="Google" id="ProtNLM"/>
    </source>
</evidence>
<evidence type="ECO:0000259" key="6">
    <source>
        <dbReference type="Pfam" id="PF04932"/>
    </source>
</evidence>
<keyword evidence="9" id="KW-1185">Reference proteome</keyword>
<dbReference type="InterPro" id="IPR017528">
    <property type="entry name" value="CHP03097O-antigen_lig-rel"/>
</dbReference>
<evidence type="ECO:0000256" key="5">
    <source>
        <dbReference type="SAM" id="Phobius"/>
    </source>
</evidence>
<evidence type="ECO:0000256" key="2">
    <source>
        <dbReference type="ARBA" id="ARBA00022692"/>
    </source>
</evidence>
<accession>S6ABH8</accession>
<dbReference type="eggNOG" id="COG3307">
    <property type="taxonomic scope" value="Bacteria"/>
</dbReference>
<reference evidence="8 9" key="1">
    <citation type="journal article" date="2012" name="Appl. Environ. Microbiol.">
        <title>Draft genome sequence of a psychrotolerant sulfur-oxidizing bacterium, Sulfuricella denitrificans skB26, and proteomic insights into cold adaptation.</title>
        <authorList>
            <person name="Watanabe T."/>
            <person name="Kojima H."/>
            <person name="Fukui M."/>
        </authorList>
    </citation>
    <scope>NUCLEOTIDE SEQUENCE [LARGE SCALE GENOMIC DNA]</scope>
    <source>
        <strain evidence="9">skB26</strain>
    </source>
</reference>
<keyword evidence="4 5" id="KW-0472">Membrane</keyword>
<feature type="transmembrane region" description="Helical" evidence="5">
    <location>
        <begin position="129"/>
        <end position="150"/>
    </location>
</feature>
<evidence type="ECO:0000259" key="7">
    <source>
        <dbReference type="Pfam" id="PF19358"/>
    </source>
</evidence>
<feature type="transmembrane region" description="Helical" evidence="5">
    <location>
        <begin position="193"/>
        <end position="210"/>
    </location>
</feature>
<dbReference type="EMBL" id="AP013066">
    <property type="protein sequence ID" value="BAN36765.1"/>
    <property type="molecule type" value="Genomic_DNA"/>
</dbReference>
<dbReference type="GO" id="GO:0016020">
    <property type="term" value="C:membrane"/>
    <property type="evidence" value="ECO:0007669"/>
    <property type="project" value="UniProtKB-SubCell"/>
</dbReference>
<keyword evidence="3 5" id="KW-1133">Transmembrane helix</keyword>
<dbReference type="Pfam" id="PF19358">
    <property type="entry name" value="DUF5935"/>
    <property type="match status" value="1"/>
</dbReference>
<dbReference type="OrthoDB" id="9772644at2"/>
<evidence type="ECO:0000313" key="8">
    <source>
        <dbReference type="EMBL" id="BAN36765.1"/>
    </source>
</evidence>
<evidence type="ECO:0000256" key="1">
    <source>
        <dbReference type="ARBA" id="ARBA00004141"/>
    </source>
</evidence>
<dbReference type="HOGENOM" id="CLU_052176_0_0_4"/>
<dbReference type="InterPro" id="IPR045979">
    <property type="entry name" value="DUF5935"/>
</dbReference>
<protein>
    <recommendedName>
        <fullName evidence="10">O-glycosylation ligase, exosortase A system-associated</fullName>
    </recommendedName>
</protein>
<feature type="transmembrane region" description="Helical" evidence="5">
    <location>
        <begin position="162"/>
        <end position="181"/>
    </location>
</feature>
<dbReference type="InterPro" id="IPR007016">
    <property type="entry name" value="O-antigen_ligase-rel_domated"/>
</dbReference>
<dbReference type="PANTHER" id="PTHR37422">
    <property type="entry name" value="TEICHURONIC ACID BIOSYNTHESIS PROTEIN TUAE"/>
    <property type="match status" value="1"/>
</dbReference>
<dbReference type="PANTHER" id="PTHR37422:SF13">
    <property type="entry name" value="LIPOPOLYSACCHARIDE BIOSYNTHESIS PROTEIN PA4999-RELATED"/>
    <property type="match status" value="1"/>
</dbReference>
<feature type="transmembrane region" description="Helical" evidence="5">
    <location>
        <begin position="362"/>
        <end position="385"/>
    </location>
</feature>
<dbReference type="Proteomes" id="UP000015559">
    <property type="component" value="Chromosome"/>
</dbReference>
<feature type="domain" description="DUF5935" evidence="7">
    <location>
        <begin position="1"/>
        <end position="185"/>
    </location>
</feature>
<evidence type="ECO:0000313" key="9">
    <source>
        <dbReference type="Proteomes" id="UP000015559"/>
    </source>
</evidence>
<dbReference type="AlphaFoldDB" id="S6ABH8"/>